<organism evidence="3 4">
    <name type="scientific">Epicoccum nigrum</name>
    <name type="common">Soil fungus</name>
    <name type="synonym">Epicoccum purpurascens</name>
    <dbReference type="NCBI Taxonomy" id="105696"/>
    <lineage>
        <taxon>Eukaryota</taxon>
        <taxon>Fungi</taxon>
        <taxon>Dikarya</taxon>
        <taxon>Ascomycota</taxon>
        <taxon>Pezizomycotina</taxon>
        <taxon>Dothideomycetes</taxon>
        <taxon>Pleosporomycetidae</taxon>
        <taxon>Pleosporales</taxon>
        <taxon>Pleosporineae</taxon>
        <taxon>Didymellaceae</taxon>
        <taxon>Epicoccum</taxon>
    </lineage>
</organism>
<evidence type="ECO:0000256" key="1">
    <source>
        <dbReference type="SAM" id="MobiDB-lite"/>
    </source>
</evidence>
<feature type="compositionally biased region" description="Polar residues" evidence="1">
    <location>
        <begin position="84"/>
        <end position="98"/>
    </location>
</feature>
<dbReference type="InterPro" id="IPR039869">
    <property type="entry name" value="UBTD1/2"/>
</dbReference>
<dbReference type="EMBL" id="KZ107853">
    <property type="protein sequence ID" value="OSS45790.1"/>
    <property type="molecule type" value="Genomic_DNA"/>
</dbReference>
<feature type="region of interest" description="Disordered" evidence="1">
    <location>
        <begin position="1"/>
        <end position="105"/>
    </location>
</feature>
<dbReference type="PROSITE" id="PS50053">
    <property type="entry name" value="UBIQUITIN_2"/>
    <property type="match status" value="1"/>
</dbReference>
<dbReference type="OMA" id="KERQDWW"/>
<protein>
    <recommendedName>
        <fullName evidence="2">Ubiquitin-like domain-containing protein</fullName>
    </recommendedName>
</protein>
<dbReference type="InterPro" id="IPR000626">
    <property type="entry name" value="Ubiquitin-like_dom"/>
</dbReference>
<dbReference type="InterPro" id="IPR038169">
    <property type="entry name" value="DC-UbP/UBTD2_N_sf"/>
</dbReference>
<keyword evidence="4" id="KW-1185">Reference proteome</keyword>
<dbReference type="InParanoid" id="A0A1Y2LPY4"/>
<evidence type="ECO:0000259" key="2">
    <source>
        <dbReference type="PROSITE" id="PS50053"/>
    </source>
</evidence>
<feature type="compositionally biased region" description="Polar residues" evidence="1">
    <location>
        <begin position="29"/>
        <end position="48"/>
    </location>
</feature>
<dbReference type="Proteomes" id="UP000193240">
    <property type="component" value="Unassembled WGS sequence"/>
</dbReference>
<feature type="domain" description="Ubiquitin-like" evidence="2">
    <location>
        <begin position="228"/>
        <end position="285"/>
    </location>
</feature>
<dbReference type="PANTHER" id="PTHR13609">
    <property type="entry name" value="UBIQUITIN DOMAIN CONTAINING 1 PROTEIN-RELATED"/>
    <property type="match status" value="1"/>
</dbReference>
<dbReference type="CDD" id="cd17039">
    <property type="entry name" value="Ubl_ubiquitin_like"/>
    <property type="match status" value="1"/>
</dbReference>
<proteinExistence type="predicted"/>
<dbReference type="Gene3D" id="1.20.225.20">
    <property type="entry name" value="Ub domain-containing protein, DC-UbP/UBTD2, N-terminal domain"/>
    <property type="match status" value="1"/>
</dbReference>
<sequence length="307" mass="33813">MGCCNSREAAAPAHHDGAEDPPIAHLDASSRNLNAPPSRQTSAPSSRGSFLGRQAPPTAPYSADTQAPSSVRPNQLLVPIPAEQRSTLPNTLASPTTAKSRHRVAPLTDPLSKAWTRARLEQERRDWWDTRVTGDTQVWRCLQAATEVLQGGDVATAQSLLDATGCTCPTGQLWSRVYDDRGNEYKVPEWLVLEPSGIVENEDISVVEDKIDGTTVLDTSKPDGECVVRVRLSEASKDLGLSVRKRETIASIREKIKAQAKLADDQRFILVYNGHVYEDRNTLESNEYWDFGNNYVLSCFIFPPDVA</sequence>
<evidence type="ECO:0000313" key="3">
    <source>
        <dbReference type="EMBL" id="OSS45790.1"/>
    </source>
</evidence>
<dbReference type="AlphaFoldDB" id="A0A1Y2LPY4"/>
<name>A0A1Y2LPY4_EPING</name>
<reference evidence="3 4" key="1">
    <citation type="journal article" date="2017" name="Genome Announc.">
        <title>Genome sequence of the saprophytic ascomycete Epicoccum nigrum ICMP 19927 strain isolated from New Zealand.</title>
        <authorList>
            <person name="Fokin M."/>
            <person name="Fleetwood D."/>
            <person name="Weir B.S."/>
            <person name="Villas-Boas S.G."/>
        </authorList>
    </citation>
    <scope>NUCLEOTIDE SEQUENCE [LARGE SCALE GENOMIC DNA]</scope>
    <source>
        <strain evidence="3 4">ICMP 19927</strain>
    </source>
</reference>
<dbReference type="InterPro" id="IPR032752">
    <property type="entry name" value="DC-UbP/UBTD2_N"/>
</dbReference>
<evidence type="ECO:0000313" key="4">
    <source>
        <dbReference type="Proteomes" id="UP000193240"/>
    </source>
</evidence>
<dbReference type="Pfam" id="PF16455">
    <property type="entry name" value="UBD"/>
    <property type="match status" value="1"/>
</dbReference>
<accession>A0A1Y2LPY4</accession>
<feature type="compositionally biased region" description="Polar residues" evidence="1">
    <location>
        <begin position="63"/>
        <end position="73"/>
    </location>
</feature>
<gene>
    <name evidence="3" type="ORF">B5807_09674</name>
</gene>